<dbReference type="Pfam" id="PF10551">
    <property type="entry name" value="MULE"/>
    <property type="match status" value="1"/>
</dbReference>
<comment type="caution">
    <text evidence="2">The sequence shown here is derived from an EMBL/GenBank/DDBJ whole genome shotgun (WGS) entry which is preliminary data.</text>
</comment>
<gene>
    <name evidence="2" type="ORF">M9Y10_032399</name>
</gene>
<feature type="domain" description="MULE transposase" evidence="1">
    <location>
        <begin position="212"/>
        <end position="291"/>
    </location>
</feature>
<dbReference type="PANTHER" id="PTHR31669">
    <property type="entry name" value="PROTEIN FAR1-RELATED SEQUENCE 10-RELATED"/>
    <property type="match status" value="1"/>
</dbReference>
<accession>A0ABR2GYC6</accession>
<evidence type="ECO:0000313" key="2">
    <source>
        <dbReference type="EMBL" id="KAK8838939.1"/>
    </source>
</evidence>
<keyword evidence="3" id="KW-1185">Reference proteome</keyword>
<dbReference type="InterPro" id="IPR018289">
    <property type="entry name" value="MULE_transposase_dom"/>
</dbReference>
<proteinExistence type="predicted"/>
<name>A0ABR2GYC6_9EUKA</name>
<sequence length="415" mass="47642">MDIWNPEFLSKLEMDSNKELFDHLSIEALKSGFKLCSRYGFLEPYGKFYCSKGRISKKSTNKCGCPFSISTIVKRYPDGKIKYGIKIDNSLNLNHVGHTPNPRLYMHVFLSDDAKVQIKNLHQSGIKPNQIQKYLLKNGFNTISTLQIQSIIESEKISAFNSETTELSLYIEKSGGMNHILEIPSEKGNARVAILTIHKSEIENLAKYGETIFIDGTYAYLKSRWEIFPITAIDTNMNLCCCGIMYAATSNEQILNWLLHALNEHEEFKKRTETIVTDEDHAFRSAYNTWIKEINSGPEHYIFNHIFCALHKSRNFQNKLNKSGLNKSEKLLATQYFKLICYHPNKNLVKSIMEKLKTDFGPRISHYIEKHVESEVVKYRRCLILHHRLHASPPSSGTPSLGPQLPAKYLLKNLS</sequence>
<dbReference type="PANTHER" id="PTHR31669:SF251">
    <property type="entry name" value="PROTEIN FAR1-RELATED SEQUENCE"/>
    <property type="match status" value="1"/>
</dbReference>
<evidence type="ECO:0000313" key="3">
    <source>
        <dbReference type="Proteomes" id="UP001470230"/>
    </source>
</evidence>
<dbReference type="EMBL" id="JAPFFF010000053">
    <property type="protein sequence ID" value="KAK8838939.1"/>
    <property type="molecule type" value="Genomic_DNA"/>
</dbReference>
<protein>
    <recommendedName>
        <fullName evidence="1">MULE transposase domain-containing protein</fullName>
    </recommendedName>
</protein>
<organism evidence="2 3">
    <name type="scientific">Tritrichomonas musculus</name>
    <dbReference type="NCBI Taxonomy" id="1915356"/>
    <lineage>
        <taxon>Eukaryota</taxon>
        <taxon>Metamonada</taxon>
        <taxon>Parabasalia</taxon>
        <taxon>Tritrichomonadida</taxon>
        <taxon>Tritrichomonadidae</taxon>
        <taxon>Tritrichomonas</taxon>
    </lineage>
</organism>
<evidence type="ECO:0000259" key="1">
    <source>
        <dbReference type="Pfam" id="PF10551"/>
    </source>
</evidence>
<reference evidence="2 3" key="1">
    <citation type="submission" date="2024-04" db="EMBL/GenBank/DDBJ databases">
        <title>Tritrichomonas musculus Genome.</title>
        <authorList>
            <person name="Alves-Ferreira E."/>
            <person name="Grigg M."/>
            <person name="Lorenzi H."/>
            <person name="Galac M."/>
        </authorList>
    </citation>
    <scope>NUCLEOTIDE SEQUENCE [LARGE SCALE GENOMIC DNA]</scope>
    <source>
        <strain evidence="2 3">EAF2021</strain>
    </source>
</reference>
<dbReference type="InterPro" id="IPR031052">
    <property type="entry name" value="FHY3/FAR1"/>
</dbReference>
<dbReference type="Proteomes" id="UP001470230">
    <property type="component" value="Unassembled WGS sequence"/>
</dbReference>